<feature type="chain" id="PRO_5013198297" evidence="1">
    <location>
        <begin position="16"/>
        <end position="43"/>
    </location>
</feature>
<accession>A0A0E9Q5Q4</accession>
<dbReference type="AlphaFoldDB" id="A0A0E9Q5Q4"/>
<evidence type="ECO:0000313" key="2">
    <source>
        <dbReference type="EMBL" id="JAH12079.1"/>
    </source>
</evidence>
<dbReference type="EMBL" id="GBXM01096498">
    <property type="protein sequence ID" value="JAH12079.1"/>
    <property type="molecule type" value="Transcribed_RNA"/>
</dbReference>
<name>A0A0E9Q5Q4_ANGAN</name>
<evidence type="ECO:0000256" key="1">
    <source>
        <dbReference type="SAM" id="SignalP"/>
    </source>
</evidence>
<protein>
    <submittedName>
        <fullName evidence="2">Uncharacterized protein</fullName>
    </submittedName>
</protein>
<keyword evidence="1" id="KW-0732">Signal</keyword>
<reference evidence="2" key="1">
    <citation type="submission" date="2014-11" db="EMBL/GenBank/DDBJ databases">
        <authorList>
            <person name="Amaro Gonzalez C."/>
        </authorList>
    </citation>
    <scope>NUCLEOTIDE SEQUENCE</scope>
</reference>
<reference evidence="2" key="2">
    <citation type="journal article" date="2015" name="Fish Shellfish Immunol.">
        <title>Early steps in the European eel (Anguilla anguilla)-Vibrio vulnificus interaction in the gills: Role of the RtxA13 toxin.</title>
        <authorList>
            <person name="Callol A."/>
            <person name="Pajuelo D."/>
            <person name="Ebbesson L."/>
            <person name="Teles M."/>
            <person name="MacKenzie S."/>
            <person name="Amaro C."/>
        </authorList>
    </citation>
    <scope>NUCLEOTIDE SEQUENCE</scope>
</reference>
<feature type="signal peptide" evidence="1">
    <location>
        <begin position="1"/>
        <end position="15"/>
    </location>
</feature>
<proteinExistence type="predicted"/>
<sequence length="43" mass="4612">MTLLLHHLVPLVSLSLAPGSLDLASVRGRSFVAKLIVPILPYC</sequence>
<organism evidence="2">
    <name type="scientific">Anguilla anguilla</name>
    <name type="common">European freshwater eel</name>
    <name type="synonym">Muraena anguilla</name>
    <dbReference type="NCBI Taxonomy" id="7936"/>
    <lineage>
        <taxon>Eukaryota</taxon>
        <taxon>Metazoa</taxon>
        <taxon>Chordata</taxon>
        <taxon>Craniata</taxon>
        <taxon>Vertebrata</taxon>
        <taxon>Euteleostomi</taxon>
        <taxon>Actinopterygii</taxon>
        <taxon>Neopterygii</taxon>
        <taxon>Teleostei</taxon>
        <taxon>Anguilliformes</taxon>
        <taxon>Anguillidae</taxon>
        <taxon>Anguilla</taxon>
    </lineage>
</organism>